<evidence type="ECO:0000313" key="2">
    <source>
        <dbReference type="Proteomes" id="UP000887159"/>
    </source>
</evidence>
<proteinExistence type="predicted"/>
<sequence length="75" mass="8057">MARGLPDAIPVTNSTIQLKTATSCQGALNAGKRTKRVSVKYKELKKDIVSIAKHMDASQTTQVAPNSPNHVKALK</sequence>
<accession>A0A8X6SBS4</accession>
<dbReference type="Proteomes" id="UP000887159">
    <property type="component" value="Unassembled WGS sequence"/>
</dbReference>
<reference evidence="1" key="1">
    <citation type="submission" date="2020-08" db="EMBL/GenBank/DDBJ databases">
        <title>Multicomponent nature underlies the extraordinary mechanical properties of spider dragline silk.</title>
        <authorList>
            <person name="Kono N."/>
            <person name="Nakamura H."/>
            <person name="Mori M."/>
            <person name="Yoshida Y."/>
            <person name="Ohtoshi R."/>
            <person name="Malay A.D."/>
            <person name="Moran D.A.P."/>
            <person name="Tomita M."/>
            <person name="Numata K."/>
            <person name="Arakawa K."/>
        </authorList>
    </citation>
    <scope>NUCLEOTIDE SEQUENCE</scope>
</reference>
<name>A0A8X6SBS4_TRICX</name>
<protein>
    <submittedName>
        <fullName evidence="1">Uncharacterized protein</fullName>
    </submittedName>
</protein>
<organism evidence="1 2">
    <name type="scientific">Trichonephila clavipes</name>
    <name type="common">Golden silk orbweaver</name>
    <name type="synonym">Nephila clavipes</name>
    <dbReference type="NCBI Taxonomy" id="2585209"/>
    <lineage>
        <taxon>Eukaryota</taxon>
        <taxon>Metazoa</taxon>
        <taxon>Ecdysozoa</taxon>
        <taxon>Arthropoda</taxon>
        <taxon>Chelicerata</taxon>
        <taxon>Arachnida</taxon>
        <taxon>Araneae</taxon>
        <taxon>Araneomorphae</taxon>
        <taxon>Entelegynae</taxon>
        <taxon>Araneoidea</taxon>
        <taxon>Nephilidae</taxon>
        <taxon>Trichonephila</taxon>
    </lineage>
</organism>
<dbReference type="AlphaFoldDB" id="A0A8X6SBS4"/>
<dbReference type="EMBL" id="BMAU01021282">
    <property type="protein sequence ID" value="GFY08503.1"/>
    <property type="molecule type" value="Genomic_DNA"/>
</dbReference>
<gene>
    <name evidence="1" type="ORF">TNCV_809361</name>
</gene>
<keyword evidence="2" id="KW-1185">Reference proteome</keyword>
<evidence type="ECO:0000313" key="1">
    <source>
        <dbReference type="EMBL" id="GFY08503.1"/>
    </source>
</evidence>
<comment type="caution">
    <text evidence="1">The sequence shown here is derived from an EMBL/GenBank/DDBJ whole genome shotgun (WGS) entry which is preliminary data.</text>
</comment>